<evidence type="ECO:0000256" key="7">
    <source>
        <dbReference type="ARBA" id="ARBA00024739"/>
    </source>
</evidence>
<keyword evidence="4" id="KW-1005">Bacterial flagellum biogenesis</keyword>
<dbReference type="RefSeq" id="WP_087462348.1">
    <property type="nucleotide sequence ID" value="NZ_CP021425.1"/>
</dbReference>
<evidence type="ECO:0000256" key="2">
    <source>
        <dbReference type="ARBA" id="ARBA00017823"/>
    </source>
</evidence>
<dbReference type="OrthoDB" id="7064195at2"/>
<comment type="function">
    <text evidence="7">Responsible for the coupling of flagellin expression to flagellar assembly by preventing expression of the flagellin genes when a component of the middle class of proteins is defective. It negatively regulates flagellar genes by inhibiting the activity of FliA by directly binding to FliA.</text>
</comment>
<evidence type="ECO:0000259" key="10">
    <source>
        <dbReference type="Pfam" id="PF04316"/>
    </source>
</evidence>
<feature type="region of interest" description="Disordered" evidence="9">
    <location>
        <begin position="1"/>
        <end position="65"/>
    </location>
</feature>
<dbReference type="SUPFAM" id="SSF101498">
    <property type="entry name" value="Anti-sigma factor FlgM"/>
    <property type="match status" value="1"/>
</dbReference>
<evidence type="ECO:0000256" key="6">
    <source>
        <dbReference type="ARBA" id="ARBA00023163"/>
    </source>
</evidence>
<evidence type="ECO:0000256" key="8">
    <source>
        <dbReference type="ARBA" id="ARBA00030117"/>
    </source>
</evidence>
<dbReference type="Proteomes" id="UP000196027">
    <property type="component" value="Chromosome"/>
</dbReference>
<dbReference type="InterPro" id="IPR007412">
    <property type="entry name" value="FlgM"/>
</dbReference>
<proteinExistence type="inferred from homology"/>
<dbReference type="InterPro" id="IPR035890">
    <property type="entry name" value="Anti-sigma-28_factor_FlgM_sf"/>
</dbReference>
<name>A0A1Y0IAA2_9GAMM</name>
<evidence type="ECO:0000256" key="3">
    <source>
        <dbReference type="ARBA" id="ARBA00022491"/>
    </source>
</evidence>
<feature type="compositionally biased region" description="Polar residues" evidence="9">
    <location>
        <begin position="41"/>
        <end position="58"/>
    </location>
</feature>
<dbReference type="EMBL" id="CP021425">
    <property type="protein sequence ID" value="ARU57452.1"/>
    <property type="molecule type" value="Genomic_DNA"/>
</dbReference>
<protein>
    <recommendedName>
        <fullName evidence="2">Negative regulator of flagellin synthesis</fullName>
    </recommendedName>
    <alternativeName>
        <fullName evidence="8">Anti-sigma-28 factor</fullName>
    </alternativeName>
</protein>
<evidence type="ECO:0000256" key="9">
    <source>
        <dbReference type="SAM" id="MobiDB-lite"/>
    </source>
</evidence>
<feature type="compositionally biased region" description="Low complexity" evidence="9">
    <location>
        <begin position="27"/>
        <end position="39"/>
    </location>
</feature>
<evidence type="ECO:0000256" key="4">
    <source>
        <dbReference type="ARBA" id="ARBA00022795"/>
    </source>
</evidence>
<comment type="similarity">
    <text evidence="1">Belongs to the FlgM family.</text>
</comment>
<gene>
    <name evidence="11" type="ORF">OLMES_3414</name>
</gene>
<dbReference type="InterPro" id="IPR031316">
    <property type="entry name" value="FlgM_C"/>
</dbReference>
<dbReference type="GO" id="GO:0045892">
    <property type="term" value="P:negative regulation of DNA-templated transcription"/>
    <property type="evidence" value="ECO:0007669"/>
    <property type="project" value="InterPro"/>
</dbReference>
<evidence type="ECO:0000256" key="5">
    <source>
        <dbReference type="ARBA" id="ARBA00023015"/>
    </source>
</evidence>
<dbReference type="GO" id="GO:0044781">
    <property type="term" value="P:bacterial-type flagellum organization"/>
    <property type="evidence" value="ECO:0007669"/>
    <property type="project" value="UniProtKB-KW"/>
</dbReference>
<evidence type="ECO:0000313" key="12">
    <source>
        <dbReference type="Proteomes" id="UP000196027"/>
    </source>
</evidence>
<organism evidence="11 12">
    <name type="scientific">Oleiphilus messinensis</name>
    <dbReference type="NCBI Taxonomy" id="141451"/>
    <lineage>
        <taxon>Bacteria</taxon>
        <taxon>Pseudomonadati</taxon>
        <taxon>Pseudomonadota</taxon>
        <taxon>Gammaproteobacteria</taxon>
        <taxon>Oceanospirillales</taxon>
        <taxon>Oleiphilaceae</taxon>
        <taxon>Oleiphilus</taxon>
    </lineage>
</organism>
<keyword evidence="3" id="KW-0678">Repressor</keyword>
<feature type="domain" description="Anti-sigma-28 factor FlgM C-terminal" evidence="10">
    <location>
        <begin position="44"/>
        <end position="97"/>
    </location>
</feature>
<keyword evidence="12" id="KW-1185">Reference proteome</keyword>
<evidence type="ECO:0000256" key="1">
    <source>
        <dbReference type="ARBA" id="ARBA00005322"/>
    </source>
</evidence>
<dbReference type="KEGG" id="ome:OLMES_3414"/>
<evidence type="ECO:0000313" key="11">
    <source>
        <dbReference type="EMBL" id="ARU57452.1"/>
    </source>
</evidence>
<keyword evidence="6" id="KW-0804">Transcription</keyword>
<reference evidence="11 12" key="1">
    <citation type="submission" date="2017-05" db="EMBL/GenBank/DDBJ databases">
        <title>Genomic insights into alkan degradation activity of Oleiphilus messinensis.</title>
        <authorList>
            <person name="Kozyavkin S.A."/>
            <person name="Slesarev A.I."/>
            <person name="Golyshin P.N."/>
            <person name="Korzhenkov A."/>
            <person name="Golyshina O.N."/>
            <person name="Toshchakov S.V."/>
        </authorList>
    </citation>
    <scope>NUCLEOTIDE SEQUENCE [LARGE SCALE GENOMIC DNA]</scope>
    <source>
        <strain evidence="11 12">ME102</strain>
    </source>
</reference>
<dbReference type="NCBIfam" id="TIGR03824">
    <property type="entry name" value="FlgM_jcvi"/>
    <property type="match status" value="1"/>
</dbReference>
<dbReference type="AlphaFoldDB" id="A0A1Y0IAA2"/>
<keyword evidence="5" id="KW-0805">Transcription regulation</keyword>
<dbReference type="Pfam" id="PF04316">
    <property type="entry name" value="FlgM"/>
    <property type="match status" value="1"/>
</dbReference>
<accession>A0A1Y0IAA2</accession>
<sequence length="103" mass="11094">MVIDFNGVNPNQQAAQRARNETQAKDAAQSPASTPPAQANRGETVSVSNNAKSLQQLEESVKQLPDVDSEKVAKLKAAVEDGSYSVNADKLAQKMLEFESDTF</sequence>